<gene>
    <name evidence="1" type="ORF">NU887_08455</name>
</gene>
<dbReference type="Proteomes" id="UP001142175">
    <property type="component" value="Unassembled WGS sequence"/>
</dbReference>
<evidence type="ECO:0000313" key="2">
    <source>
        <dbReference type="Proteomes" id="UP001142175"/>
    </source>
</evidence>
<sequence length="75" mass="8837">MELKKILIQRITEINDEQFLKAIRTILDTKIESEVMLLSEGQKLEIQESRKEVVDGKFVDQSELEAEFGKWLKEK</sequence>
<dbReference type="RefSeq" id="WP_258422927.1">
    <property type="nucleotide sequence ID" value="NZ_JANSUY010000004.1"/>
</dbReference>
<evidence type="ECO:0000313" key="1">
    <source>
        <dbReference type="EMBL" id="MCR9015065.1"/>
    </source>
</evidence>
<keyword evidence="2" id="KW-1185">Reference proteome</keyword>
<protein>
    <recommendedName>
        <fullName evidence="3">Addiction module component</fullName>
    </recommendedName>
</protein>
<dbReference type="EMBL" id="JANSUY010000004">
    <property type="protein sequence ID" value="MCR9015065.1"/>
    <property type="molecule type" value="Genomic_DNA"/>
</dbReference>
<dbReference type="AlphaFoldDB" id="A0A9X2T245"/>
<accession>A0A9X2T245</accession>
<organism evidence="1 2">
    <name type="scientific">Aquiflexum gelatinilyticum</name>
    <dbReference type="NCBI Taxonomy" id="2961943"/>
    <lineage>
        <taxon>Bacteria</taxon>
        <taxon>Pseudomonadati</taxon>
        <taxon>Bacteroidota</taxon>
        <taxon>Cytophagia</taxon>
        <taxon>Cytophagales</taxon>
        <taxon>Cyclobacteriaceae</taxon>
        <taxon>Aquiflexum</taxon>
    </lineage>
</organism>
<proteinExistence type="predicted"/>
<reference evidence="1" key="1">
    <citation type="submission" date="2022-08" db="EMBL/GenBank/DDBJ databases">
        <authorList>
            <person name="Zhang D."/>
        </authorList>
    </citation>
    <scope>NUCLEOTIDE SEQUENCE</scope>
    <source>
        <strain evidence="1">XJ19-11</strain>
    </source>
</reference>
<evidence type="ECO:0008006" key="3">
    <source>
        <dbReference type="Google" id="ProtNLM"/>
    </source>
</evidence>
<comment type="caution">
    <text evidence="1">The sequence shown here is derived from an EMBL/GenBank/DDBJ whole genome shotgun (WGS) entry which is preliminary data.</text>
</comment>
<name>A0A9X2T245_9BACT</name>